<organism evidence="1 2">
    <name type="scientific">Dorea formicigenerans</name>
    <dbReference type="NCBI Taxonomy" id="39486"/>
    <lineage>
        <taxon>Bacteria</taxon>
        <taxon>Bacillati</taxon>
        <taxon>Bacillota</taxon>
        <taxon>Clostridia</taxon>
        <taxon>Lachnospirales</taxon>
        <taxon>Lachnospiraceae</taxon>
        <taxon>Dorea</taxon>
    </lineage>
</organism>
<accession>A0A3E4M018</accession>
<dbReference type="Proteomes" id="UP000261208">
    <property type="component" value="Unassembled WGS sequence"/>
</dbReference>
<sequence length="68" mass="7911">MFRIEKAFARANIPKTIRFTEELDAKLTKLANGEHISFNELVLRCCQYALDEYDGNIDIKNMENNTND</sequence>
<evidence type="ECO:0008006" key="3">
    <source>
        <dbReference type="Google" id="ProtNLM"/>
    </source>
</evidence>
<evidence type="ECO:0000313" key="1">
    <source>
        <dbReference type="EMBL" id="RGK43070.1"/>
    </source>
</evidence>
<proteinExistence type="predicted"/>
<reference evidence="1 2" key="1">
    <citation type="submission" date="2018-08" db="EMBL/GenBank/DDBJ databases">
        <title>A genome reference for cultivated species of the human gut microbiota.</title>
        <authorList>
            <person name="Zou Y."/>
            <person name="Xue W."/>
            <person name="Luo G."/>
        </authorList>
    </citation>
    <scope>NUCLEOTIDE SEQUENCE [LARGE SCALE GENOMIC DNA]</scope>
    <source>
        <strain evidence="1 2">TF11-11</strain>
    </source>
</reference>
<dbReference type="RefSeq" id="WP_117650668.1">
    <property type="nucleotide sequence ID" value="NZ_QSQQ01000036.1"/>
</dbReference>
<dbReference type="AlphaFoldDB" id="A0A3E4M018"/>
<dbReference type="EMBL" id="QSQQ01000036">
    <property type="protein sequence ID" value="RGK43070.1"/>
    <property type="molecule type" value="Genomic_DNA"/>
</dbReference>
<protein>
    <recommendedName>
        <fullName evidence="3">Toxin-antitoxin system HicB family antitoxin</fullName>
    </recommendedName>
</protein>
<comment type="caution">
    <text evidence="1">The sequence shown here is derived from an EMBL/GenBank/DDBJ whole genome shotgun (WGS) entry which is preliminary data.</text>
</comment>
<gene>
    <name evidence="1" type="ORF">DXD10_16500</name>
</gene>
<evidence type="ECO:0000313" key="2">
    <source>
        <dbReference type="Proteomes" id="UP000261208"/>
    </source>
</evidence>
<name>A0A3E4M018_9FIRM</name>